<reference evidence="9" key="3">
    <citation type="submission" date="2025-09" db="UniProtKB">
        <authorList>
            <consortium name="Ensembl"/>
        </authorList>
    </citation>
    <scope>IDENTIFICATION</scope>
</reference>
<dbReference type="InterPro" id="IPR003530">
    <property type="entry name" value="Hematopoietin_rcpt_L_F3_CS"/>
</dbReference>
<dbReference type="OrthoDB" id="6381660at2759"/>
<comment type="similarity">
    <text evidence="1">Belongs to the type I cytokine receptor family. Type 3 subfamily.</text>
</comment>
<keyword evidence="4" id="KW-0325">Glycoprotein</keyword>
<reference evidence="9" key="1">
    <citation type="submission" date="2009-12" db="EMBL/GenBank/DDBJ databases">
        <title>The Genome Sequence of Anolis carolinensis (Green Anole Lizard).</title>
        <authorList>
            <consortium name="The Genome Sequencing Platform"/>
            <person name="Di Palma F."/>
            <person name="Alfoldi J."/>
            <person name="Heiman D."/>
            <person name="Young S."/>
            <person name="Grabherr M."/>
            <person name="Johnson J."/>
            <person name="Lander E.S."/>
            <person name="Lindblad-Toh K."/>
        </authorList>
    </citation>
    <scope>NUCLEOTIDE SEQUENCE [LARGE SCALE GENOMIC DNA]</scope>
    <source>
        <strain evidence="9">JBL SC #1</strain>
    </source>
</reference>
<feature type="chain" id="PRO_5032662717" description="Interleukin-27 subunit beta" evidence="6">
    <location>
        <begin position="24"/>
        <end position="318"/>
    </location>
</feature>
<reference evidence="9" key="2">
    <citation type="submission" date="2025-08" db="UniProtKB">
        <authorList>
            <consortium name="Ensembl"/>
        </authorList>
    </citation>
    <scope>IDENTIFICATION</scope>
</reference>
<dbReference type="InterPro" id="IPR036116">
    <property type="entry name" value="FN3_sf"/>
</dbReference>
<dbReference type="InterPro" id="IPR036179">
    <property type="entry name" value="Ig-like_dom_sf"/>
</dbReference>
<dbReference type="InParanoid" id="H9GB45"/>
<dbReference type="CDD" id="cd00063">
    <property type="entry name" value="FN3"/>
    <property type="match status" value="1"/>
</dbReference>
<evidence type="ECO:0000256" key="2">
    <source>
        <dbReference type="ARBA" id="ARBA00022729"/>
    </source>
</evidence>
<dbReference type="Pfam" id="PF00041">
    <property type="entry name" value="fn3"/>
    <property type="match status" value="1"/>
</dbReference>
<dbReference type="AlphaFoldDB" id="H9GB45"/>
<keyword evidence="10" id="KW-1185">Reference proteome</keyword>
<proteinExistence type="inferred from homology"/>
<name>H9GB45_ANOCA</name>
<protein>
    <recommendedName>
        <fullName evidence="11">Interleukin-27 subunit beta</fullName>
    </recommendedName>
</protein>
<keyword evidence="2 6" id="KW-0732">Signal</keyword>
<dbReference type="Ensembl" id="ENSACAT00000006240.4">
    <property type="protein sequence ID" value="ENSACAP00000006103.4"/>
    <property type="gene ID" value="ENSACAG00000006257.4"/>
</dbReference>
<evidence type="ECO:0000256" key="6">
    <source>
        <dbReference type="SAM" id="SignalP"/>
    </source>
</evidence>
<dbReference type="CTD" id="10148"/>
<dbReference type="Bgee" id="ENSACAG00000006257">
    <property type="expression patterns" value="Expressed in liver and 9 other cell types or tissues"/>
</dbReference>
<dbReference type="InterPro" id="IPR056621">
    <property type="entry name" value="FN3_IL27B_N"/>
</dbReference>
<dbReference type="Pfam" id="PF24031">
    <property type="entry name" value="FN3_IL27B_N"/>
    <property type="match status" value="1"/>
</dbReference>
<dbReference type="GO" id="GO:0042098">
    <property type="term" value="P:T cell proliferation"/>
    <property type="evidence" value="ECO:0000318"/>
    <property type="project" value="GO_Central"/>
</dbReference>
<dbReference type="GeneID" id="100567370"/>
<dbReference type="FunFam" id="2.60.40.10:FF:000136">
    <property type="entry name" value="Ciliary neurotrophic factor receptor alpha"/>
    <property type="match status" value="1"/>
</dbReference>
<dbReference type="InterPro" id="IPR053073">
    <property type="entry name" value="IL11/IL27_subunit_beta"/>
</dbReference>
<feature type="signal peptide" evidence="6">
    <location>
        <begin position="1"/>
        <end position="23"/>
    </location>
</feature>
<evidence type="ECO:0000313" key="9">
    <source>
        <dbReference type="Ensembl" id="ENSACAP00000006103.4"/>
    </source>
</evidence>
<sequence length="318" mass="35221">MGNAFLQMLWTLVLAVLLSTSSGEDATLLKEERGTMDGSVSQHYANLGAPQVILFCPISGNTSAAQWFLNGKAVPEAARKDGSLILRNVTLAQSGEYSCRDSEAGLPLRRIHLKLGYPPEKPDVRCWSASYPAASCNWALPTETHLPTVFFSTYRHGLEGQEYECILSVAEANFCSIPNIQMFTIDPYVLNVTAANPLGSATRLFPIFLEQILKPDPPEAVTVSPIRGEKKKLLLEWKPPLSWRFPEYFPLKYTIRYWREGSHGRKSIRPTEQTSFVLTGIRSGATYYVQVAAKDFLDNGEYSAWSSPASGTAWSDGS</sequence>
<dbReference type="GO" id="GO:0016020">
    <property type="term" value="C:membrane"/>
    <property type="evidence" value="ECO:0007669"/>
    <property type="project" value="InterPro"/>
</dbReference>
<dbReference type="STRING" id="28377.ENSACAP00000006103"/>
<evidence type="ECO:0008006" key="11">
    <source>
        <dbReference type="Google" id="ProtNLM"/>
    </source>
</evidence>
<dbReference type="InterPro" id="IPR013783">
    <property type="entry name" value="Ig-like_fold"/>
</dbReference>
<feature type="domain" description="Ig-like" evidence="7">
    <location>
        <begin position="48"/>
        <end position="100"/>
    </location>
</feature>
<gene>
    <name evidence="9" type="primary">ebi3</name>
</gene>
<dbReference type="KEGG" id="acs:100567370"/>
<dbReference type="PANTHER" id="PTHR48483:SF2">
    <property type="entry name" value="INTERLEUKIN-27 SUBUNIT BETA"/>
    <property type="match status" value="1"/>
</dbReference>
<evidence type="ECO:0000313" key="10">
    <source>
        <dbReference type="Proteomes" id="UP000001646"/>
    </source>
</evidence>
<evidence type="ECO:0000256" key="4">
    <source>
        <dbReference type="ARBA" id="ARBA00023180"/>
    </source>
</evidence>
<keyword evidence="3" id="KW-0677">Repeat</keyword>
<dbReference type="PROSITE" id="PS50835">
    <property type="entry name" value="IG_LIKE"/>
    <property type="match status" value="1"/>
</dbReference>
<evidence type="ECO:0000256" key="3">
    <source>
        <dbReference type="ARBA" id="ARBA00022737"/>
    </source>
</evidence>
<dbReference type="eggNOG" id="ENOG502RXJ4">
    <property type="taxonomic scope" value="Eukaryota"/>
</dbReference>
<dbReference type="Proteomes" id="UP000001646">
    <property type="component" value="Unplaced"/>
</dbReference>
<dbReference type="SUPFAM" id="SSF49265">
    <property type="entry name" value="Fibronectin type III"/>
    <property type="match status" value="2"/>
</dbReference>
<dbReference type="GO" id="GO:0004896">
    <property type="term" value="F:cytokine receptor activity"/>
    <property type="evidence" value="ECO:0007669"/>
    <property type="project" value="InterPro"/>
</dbReference>
<accession>H9GB45</accession>
<dbReference type="PANTHER" id="PTHR48483">
    <property type="entry name" value="INTERLEUKIN-27 SUBUNIT BETA"/>
    <property type="match status" value="1"/>
</dbReference>
<keyword evidence="5" id="KW-0393">Immunoglobulin domain</keyword>
<evidence type="ECO:0000259" key="7">
    <source>
        <dbReference type="PROSITE" id="PS50835"/>
    </source>
</evidence>
<feature type="domain" description="Fibronectin type-III" evidence="8">
    <location>
        <begin position="217"/>
        <end position="316"/>
    </location>
</feature>
<dbReference type="Gene3D" id="2.60.40.10">
    <property type="entry name" value="Immunoglobulins"/>
    <property type="match status" value="3"/>
</dbReference>
<dbReference type="SUPFAM" id="SSF48726">
    <property type="entry name" value="Immunoglobulin"/>
    <property type="match status" value="1"/>
</dbReference>
<dbReference type="GeneTree" id="ENSGT00940000160050"/>
<evidence type="ECO:0000256" key="1">
    <source>
        <dbReference type="ARBA" id="ARBA00010890"/>
    </source>
</evidence>
<organism evidence="9 10">
    <name type="scientific">Anolis carolinensis</name>
    <name type="common">Green anole</name>
    <name type="synonym">American chameleon</name>
    <dbReference type="NCBI Taxonomy" id="28377"/>
    <lineage>
        <taxon>Eukaryota</taxon>
        <taxon>Metazoa</taxon>
        <taxon>Chordata</taxon>
        <taxon>Craniata</taxon>
        <taxon>Vertebrata</taxon>
        <taxon>Euteleostomi</taxon>
        <taxon>Lepidosauria</taxon>
        <taxon>Squamata</taxon>
        <taxon>Bifurcata</taxon>
        <taxon>Unidentata</taxon>
        <taxon>Episquamata</taxon>
        <taxon>Toxicofera</taxon>
        <taxon>Iguania</taxon>
        <taxon>Dactyloidae</taxon>
        <taxon>Anolis</taxon>
    </lineage>
</organism>
<dbReference type="CDD" id="cd00096">
    <property type="entry name" value="Ig"/>
    <property type="match status" value="1"/>
</dbReference>
<dbReference type="RefSeq" id="XP_003230614.2">
    <property type="nucleotide sequence ID" value="XM_003230566.4"/>
</dbReference>
<dbReference type="SMART" id="SM00060">
    <property type="entry name" value="FN3"/>
    <property type="match status" value="1"/>
</dbReference>
<evidence type="ECO:0000259" key="8">
    <source>
        <dbReference type="PROSITE" id="PS50853"/>
    </source>
</evidence>
<dbReference type="PROSITE" id="PS01354">
    <property type="entry name" value="HEMATOPO_REC_L_F3"/>
    <property type="match status" value="1"/>
</dbReference>
<dbReference type="GO" id="GO:0045523">
    <property type="term" value="F:interleukin-27 receptor binding"/>
    <property type="evidence" value="ECO:0000318"/>
    <property type="project" value="GO_Central"/>
</dbReference>
<dbReference type="InterPro" id="IPR007110">
    <property type="entry name" value="Ig-like_dom"/>
</dbReference>
<dbReference type="PROSITE" id="PS50853">
    <property type="entry name" value="FN3"/>
    <property type="match status" value="1"/>
</dbReference>
<dbReference type="InterPro" id="IPR003961">
    <property type="entry name" value="FN3_dom"/>
</dbReference>
<dbReference type="HOGENOM" id="CLU_047259_0_1_1"/>
<evidence type="ECO:0000256" key="5">
    <source>
        <dbReference type="ARBA" id="ARBA00023319"/>
    </source>
</evidence>